<dbReference type="PANTHER" id="PTHR24171:SF9">
    <property type="entry name" value="ANKYRIN REPEAT DOMAIN-CONTAINING PROTEIN 39"/>
    <property type="match status" value="1"/>
</dbReference>
<sequence>MSLRYCREAVRSKLKQFRRKLMFQAIRSGSILSVNVLVKIGCPIKSIGRCEDGFTVLHIAAKCQNSAVMSFLLDHGAEVNATEPVSGMSPLHLAVVNYRCDTNIIMSLLAHGSDVNAVDSNGNTAFHLAIMCYYCNSALIKLLLDYGADVSKENKFGKKPFHLYNEELNKRQPLGGINPKLLRLILPKDQSVNGMMSLLHEACIFHKANSIRELVRSGADVNAKDSNGYTSLYYAIVARGTSEDKESTVRTLLDFGADINQKLVIWLDSCTKRTTTVLHLTIMLSEHNIAKIFVEHAAKLVELRSGVEHWALSRRIRNLINSEDEALHKRIVNLINLEERALADLPPRMINAWIDDRSGYESCRSRCHRELRFMTRKKMRHSTVSFFDFLSANEQEVALYARNEKLAKVIEASKEKFPIYWGMLNANFERGLERLKLLESSAVLLSDVMKFDDPRHVAIEIILSYCSNEDLRTLASLSRHNVFI</sequence>
<feature type="repeat" description="ANK" evidence="3">
    <location>
        <begin position="86"/>
        <end position="120"/>
    </location>
</feature>
<proteinExistence type="predicted"/>
<evidence type="ECO:0000256" key="3">
    <source>
        <dbReference type="PROSITE-ProRule" id="PRU00023"/>
    </source>
</evidence>
<dbReference type="PANTHER" id="PTHR24171">
    <property type="entry name" value="ANKYRIN REPEAT DOMAIN-CONTAINING PROTEIN 39-RELATED"/>
    <property type="match status" value="1"/>
</dbReference>
<dbReference type="PROSITE" id="PS50088">
    <property type="entry name" value="ANK_REPEAT"/>
    <property type="match status" value="5"/>
</dbReference>
<name>A0A232FL87_9HYME</name>
<dbReference type="SMART" id="SM00248">
    <property type="entry name" value="ANK"/>
    <property type="match status" value="6"/>
</dbReference>
<dbReference type="InterPro" id="IPR002110">
    <property type="entry name" value="Ankyrin_rpt"/>
</dbReference>
<organism evidence="4 5">
    <name type="scientific">Trichomalopsis sarcophagae</name>
    <dbReference type="NCBI Taxonomy" id="543379"/>
    <lineage>
        <taxon>Eukaryota</taxon>
        <taxon>Metazoa</taxon>
        <taxon>Ecdysozoa</taxon>
        <taxon>Arthropoda</taxon>
        <taxon>Hexapoda</taxon>
        <taxon>Insecta</taxon>
        <taxon>Pterygota</taxon>
        <taxon>Neoptera</taxon>
        <taxon>Endopterygota</taxon>
        <taxon>Hymenoptera</taxon>
        <taxon>Apocrita</taxon>
        <taxon>Proctotrupomorpha</taxon>
        <taxon>Chalcidoidea</taxon>
        <taxon>Pteromalidae</taxon>
        <taxon>Pteromalinae</taxon>
        <taxon>Trichomalopsis</taxon>
    </lineage>
</organism>
<accession>A0A232FL87</accession>
<evidence type="ECO:0000313" key="5">
    <source>
        <dbReference type="Proteomes" id="UP000215335"/>
    </source>
</evidence>
<keyword evidence="2 3" id="KW-0040">ANK repeat</keyword>
<dbReference type="Gene3D" id="1.25.40.20">
    <property type="entry name" value="Ankyrin repeat-containing domain"/>
    <property type="match status" value="2"/>
</dbReference>
<comment type="caution">
    <text evidence="4">The sequence shown here is derived from an EMBL/GenBank/DDBJ whole genome shotgun (WGS) entry which is preliminary data.</text>
</comment>
<protein>
    <submittedName>
        <fullName evidence="4">Uncharacterized protein</fullName>
    </submittedName>
</protein>
<evidence type="ECO:0000256" key="1">
    <source>
        <dbReference type="ARBA" id="ARBA00022737"/>
    </source>
</evidence>
<dbReference type="SUPFAM" id="SSF48403">
    <property type="entry name" value="Ankyrin repeat"/>
    <property type="match status" value="1"/>
</dbReference>
<feature type="repeat" description="ANK" evidence="3">
    <location>
        <begin position="52"/>
        <end position="84"/>
    </location>
</feature>
<feature type="repeat" description="ANK" evidence="3">
    <location>
        <begin position="121"/>
        <end position="155"/>
    </location>
</feature>
<evidence type="ECO:0000313" key="4">
    <source>
        <dbReference type="EMBL" id="OXU31425.1"/>
    </source>
</evidence>
<dbReference type="PROSITE" id="PS50297">
    <property type="entry name" value="ANK_REP_REGION"/>
    <property type="match status" value="3"/>
</dbReference>
<reference evidence="4 5" key="1">
    <citation type="journal article" date="2017" name="Curr. Biol.">
        <title>The Evolution of Venom by Co-option of Single-Copy Genes.</title>
        <authorList>
            <person name="Martinson E.O."/>
            <person name="Mrinalini"/>
            <person name="Kelkar Y.D."/>
            <person name="Chang C.H."/>
            <person name="Werren J.H."/>
        </authorList>
    </citation>
    <scope>NUCLEOTIDE SEQUENCE [LARGE SCALE GENOMIC DNA]</scope>
    <source>
        <strain evidence="4 5">Alberta</strain>
        <tissue evidence="4">Whole body</tissue>
    </source>
</reference>
<dbReference type="AlphaFoldDB" id="A0A232FL87"/>
<dbReference type="Pfam" id="PF12796">
    <property type="entry name" value="Ank_2"/>
    <property type="match status" value="3"/>
</dbReference>
<dbReference type="EMBL" id="NNAY01000058">
    <property type="protein sequence ID" value="OXU31425.1"/>
    <property type="molecule type" value="Genomic_DNA"/>
</dbReference>
<dbReference type="STRING" id="543379.A0A232FL87"/>
<keyword evidence="1" id="KW-0677">Repeat</keyword>
<gene>
    <name evidence="4" type="ORF">TSAR_013710</name>
</gene>
<feature type="repeat" description="ANK" evidence="3">
    <location>
        <begin position="227"/>
        <end position="264"/>
    </location>
</feature>
<dbReference type="InterPro" id="IPR036770">
    <property type="entry name" value="Ankyrin_rpt-contain_sf"/>
</dbReference>
<keyword evidence="5" id="KW-1185">Reference proteome</keyword>
<feature type="repeat" description="ANK" evidence="3">
    <location>
        <begin position="194"/>
        <end position="226"/>
    </location>
</feature>
<evidence type="ECO:0000256" key="2">
    <source>
        <dbReference type="ARBA" id="ARBA00023043"/>
    </source>
</evidence>
<dbReference type="Proteomes" id="UP000215335">
    <property type="component" value="Unassembled WGS sequence"/>
</dbReference>